<evidence type="ECO:0000256" key="1">
    <source>
        <dbReference type="ARBA" id="ARBA00000287"/>
    </source>
</evidence>
<evidence type="ECO:0000256" key="16">
    <source>
        <dbReference type="SAM" id="Phobius"/>
    </source>
</evidence>
<gene>
    <name evidence="17" type="primary">pssA</name>
    <name evidence="17" type="ORF">JHT90_01185</name>
</gene>
<dbReference type="InterPro" id="IPR004533">
    <property type="entry name" value="CDP-diaglyc--ser_O-PTrfase"/>
</dbReference>
<feature type="transmembrane region" description="Helical" evidence="16">
    <location>
        <begin position="236"/>
        <end position="253"/>
    </location>
</feature>
<feature type="transmembrane region" description="Helical" evidence="16">
    <location>
        <begin position="82"/>
        <end position="99"/>
    </location>
</feature>
<feature type="transmembrane region" description="Helical" evidence="16">
    <location>
        <begin position="175"/>
        <end position="193"/>
    </location>
</feature>
<keyword evidence="12" id="KW-0594">Phospholipid biosynthesis</keyword>
<evidence type="ECO:0000256" key="11">
    <source>
        <dbReference type="ARBA" id="ARBA00023136"/>
    </source>
</evidence>
<evidence type="ECO:0000256" key="5">
    <source>
        <dbReference type="ARBA" id="ARBA00017171"/>
    </source>
</evidence>
<dbReference type="PANTHER" id="PTHR14269">
    <property type="entry name" value="CDP-DIACYLGLYCEROL--GLYCEROL-3-PHOSPHATE 3-PHOSPHATIDYLTRANSFERASE-RELATED"/>
    <property type="match status" value="1"/>
</dbReference>
<feature type="transmembrane region" description="Helical" evidence="16">
    <location>
        <begin position="42"/>
        <end position="62"/>
    </location>
</feature>
<dbReference type="Pfam" id="PF01066">
    <property type="entry name" value="CDP-OH_P_transf"/>
    <property type="match status" value="1"/>
</dbReference>
<keyword evidence="9 16" id="KW-1133">Transmembrane helix</keyword>
<evidence type="ECO:0000256" key="2">
    <source>
        <dbReference type="ARBA" id="ARBA00004127"/>
    </source>
</evidence>
<dbReference type="GO" id="GO:0016020">
    <property type="term" value="C:membrane"/>
    <property type="evidence" value="ECO:0007669"/>
    <property type="project" value="InterPro"/>
</dbReference>
<dbReference type="GO" id="GO:0012505">
    <property type="term" value="C:endomembrane system"/>
    <property type="evidence" value="ECO:0007669"/>
    <property type="project" value="UniProtKB-SubCell"/>
</dbReference>
<keyword evidence="7 15" id="KW-0808">Transferase</keyword>
<dbReference type="KEGG" id="eaz:JHT90_01185"/>
<comment type="subcellular location">
    <subcellularLocation>
        <location evidence="2">Endomembrane system</location>
        <topology evidence="2">Multi-pass membrane protein</topology>
    </subcellularLocation>
</comment>
<evidence type="ECO:0000256" key="6">
    <source>
        <dbReference type="ARBA" id="ARBA00022516"/>
    </source>
</evidence>
<keyword evidence="8 16" id="KW-0812">Transmembrane</keyword>
<comment type="similarity">
    <text evidence="3 15">Belongs to the CDP-alcohol phosphatidyltransferase class-I family.</text>
</comment>
<keyword evidence="6" id="KW-0444">Lipid biosynthesis</keyword>
<dbReference type="RefSeq" id="WP_201093103.1">
    <property type="nucleotide sequence ID" value="NZ_CP067393.1"/>
</dbReference>
<evidence type="ECO:0000256" key="13">
    <source>
        <dbReference type="ARBA" id="ARBA00023264"/>
    </source>
</evidence>
<reference evidence="17 18" key="1">
    <citation type="submission" date="2021-01" db="EMBL/GenBank/DDBJ databases">
        <title>Entomomonas sp. F2A isolated from a house cricket (Acheta domesticus).</title>
        <authorList>
            <person name="Spergser J."/>
            <person name="Busse H.-J."/>
        </authorList>
    </citation>
    <scope>NUCLEOTIDE SEQUENCE [LARGE SCALE GENOMIC DNA]</scope>
    <source>
        <strain evidence="17 18">F2A</strain>
    </source>
</reference>
<dbReference type="InterPro" id="IPR043130">
    <property type="entry name" value="CDP-OH_PTrfase_TM_dom"/>
</dbReference>
<evidence type="ECO:0000256" key="4">
    <source>
        <dbReference type="ARBA" id="ARBA00013174"/>
    </source>
</evidence>
<dbReference type="PROSITE" id="PS00379">
    <property type="entry name" value="CDP_ALCOHOL_P_TRANSF"/>
    <property type="match status" value="1"/>
</dbReference>
<dbReference type="GO" id="GO:0003882">
    <property type="term" value="F:CDP-diacylglycerol-serine O-phosphatidyltransferase activity"/>
    <property type="evidence" value="ECO:0007669"/>
    <property type="project" value="UniProtKB-EC"/>
</dbReference>
<feature type="transmembrane region" description="Helical" evidence="16">
    <location>
        <begin position="205"/>
        <end position="224"/>
    </location>
</feature>
<keyword evidence="10" id="KW-0443">Lipid metabolism</keyword>
<evidence type="ECO:0000313" key="18">
    <source>
        <dbReference type="Proteomes" id="UP000595278"/>
    </source>
</evidence>
<evidence type="ECO:0000313" key="17">
    <source>
        <dbReference type="EMBL" id="QQP85905.1"/>
    </source>
</evidence>
<evidence type="ECO:0000256" key="14">
    <source>
        <dbReference type="ARBA" id="ARBA00032361"/>
    </source>
</evidence>
<dbReference type="Proteomes" id="UP000595278">
    <property type="component" value="Chromosome"/>
</dbReference>
<feature type="transmembrane region" description="Helical" evidence="16">
    <location>
        <begin position="259"/>
        <end position="278"/>
    </location>
</feature>
<evidence type="ECO:0000256" key="7">
    <source>
        <dbReference type="ARBA" id="ARBA00022679"/>
    </source>
</evidence>
<dbReference type="AlphaFoldDB" id="A0A974NFM6"/>
<protein>
    <recommendedName>
        <fullName evidence="5">CDP-diacylglycerol--serine O-phosphatidyltransferase</fullName>
        <ecNumber evidence="4">2.7.8.8</ecNumber>
    </recommendedName>
    <alternativeName>
        <fullName evidence="14">Phosphatidylserine synthase</fullName>
    </alternativeName>
</protein>
<dbReference type="NCBIfam" id="TIGR00473">
    <property type="entry name" value="pssA"/>
    <property type="match status" value="1"/>
</dbReference>
<dbReference type="EC" id="2.7.8.8" evidence="4"/>
<proteinExistence type="inferred from homology"/>
<feature type="transmembrane region" description="Helical" evidence="16">
    <location>
        <begin position="145"/>
        <end position="163"/>
    </location>
</feature>
<dbReference type="Gene3D" id="1.20.120.1760">
    <property type="match status" value="1"/>
</dbReference>
<evidence type="ECO:0000256" key="3">
    <source>
        <dbReference type="ARBA" id="ARBA00010441"/>
    </source>
</evidence>
<keyword evidence="13" id="KW-1208">Phospholipid metabolism</keyword>
<accession>A0A974NFM6</accession>
<dbReference type="EMBL" id="CP067393">
    <property type="protein sequence ID" value="QQP85905.1"/>
    <property type="molecule type" value="Genomic_DNA"/>
</dbReference>
<evidence type="ECO:0000256" key="10">
    <source>
        <dbReference type="ARBA" id="ARBA00023098"/>
    </source>
</evidence>
<organism evidence="17 18">
    <name type="scientific">Entomomonas asaccharolytica</name>
    <dbReference type="NCBI Taxonomy" id="2785331"/>
    <lineage>
        <taxon>Bacteria</taxon>
        <taxon>Pseudomonadati</taxon>
        <taxon>Pseudomonadota</taxon>
        <taxon>Gammaproteobacteria</taxon>
        <taxon>Pseudomonadales</taxon>
        <taxon>Pseudomonadaceae</taxon>
        <taxon>Entomomonas</taxon>
    </lineage>
</organism>
<name>A0A974NFM6_9GAMM</name>
<evidence type="ECO:0000256" key="12">
    <source>
        <dbReference type="ARBA" id="ARBA00023209"/>
    </source>
</evidence>
<comment type="catalytic activity">
    <reaction evidence="1">
        <text>a CDP-1,2-diacyl-sn-glycerol + L-serine = a 1,2-diacyl-sn-glycero-3-phospho-L-serine + CMP + H(+)</text>
        <dbReference type="Rhea" id="RHEA:16913"/>
        <dbReference type="ChEBI" id="CHEBI:15378"/>
        <dbReference type="ChEBI" id="CHEBI:33384"/>
        <dbReference type="ChEBI" id="CHEBI:57262"/>
        <dbReference type="ChEBI" id="CHEBI:58332"/>
        <dbReference type="ChEBI" id="CHEBI:60377"/>
        <dbReference type="EC" id="2.7.8.8"/>
    </reaction>
</comment>
<sequence length="294" mass="32203">MKDQSNEQPEDTSIENKISLPVDEYIEEVPDEKGQKVRHKGVYLLPNLFTTAALFAGFYSIVSAMYAPVVVAHEGIEVARDYFIYSAIAIFIAMILDGLDGRVARLTNTQSAFGAEYDSLSDMVAFGLAPALLAFQWSLAEAGKLGWMVAFIFVACAALRLARFNVQIGSVDKKYFIGLASPSAAAVVASSVWAFNKLEIGGESVVYLMVPLVAAAGALMVSNFKYYSFKTLDIKSRVPFIAILVIVLLFAIIGTAPAYALFFIFFGYTISGPIQFLLHLKKRDKNKSQLDNNL</sequence>
<dbReference type="InterPro" id="IPR048254">
    <property type="entry name" value="CDP_ALCOHOL_P_TRANSF_CS"/>
</dbReference>
<dbReference type="InterPro" id="IPR000462">
    <property type="entry name" value="CDP-OH_P_trans"/>
</dbReference>
<dbReference type="PANTHER" id="PTHR14269:SF61">
    <property type="entry name" value="CDP-DIACYLGLYCEROL--SERINE O-PHOSPHATIDYLTRANSFERASE"/>
    <property type="match status" value="1"/>
</dbReference>
<evidence type="ECO:0000256" key="8">
    <source>
        <dbReference type="ARBA" id="ARBA00022692"/>
    </source>
</evidence>
<keyword evidence="18" id="KW-1185">Reference proteome</keyword>
<evidence type="ECO:0000256" key="15">
    <source>
        <dbReference type="RuleBase" id="RU003750"/>
    </source>
</evidence>
<dbReference type="InterPro" id="IPR050324">
    <property type="entry name" value="CDP-alcohol_PTase-I"/>
</dbReference>
<evidence type="ECO:0000256" key="9">
    <source>
        <dbReference type="ARBA" id="ARBA00022989"/>
    </source>
</evidence>
<dbReference type="GO" id="GO:0008654">
    <property type="term" value="P:phospholipid biosynthetic process"/>
    <property type="evidence" value="ECO:0007669"/>
    <property type="project" value="UniProtKB-KW"/>
</dbReference>
<keyword evidence="11 16" id="KW-0472">Membrane</keyword>